<sequence length="520" mass="56838">MKWMLRFASWLSSLLLTVLQPLYLFLNRNQPPKLPPAKNSLLQLSATELATRIRLRQISSEAVVTAYIERIKEVNPFINAVVDERYEDAIKDARNCDKILENGEISIDKITRTKPLFGVPFTVKESCGVKGLSQTGCTRIRRGIKASENSPMVLTMTKVGAIPLCVTNTPELCSGFESTNLVYGTTMNPYDGRHSAGGSSGGEGSIIGAGASLIGIGSDLAGSIRVPALFNGIFGHKPTPGIIPIKGHFPMSDDPEFQRYLVVGPMARFAEDLHLAVRVMSADCKQNLRLDEPIDITKLNFFYLEDAGKAFGITPTSKDTRNAILKAVQYLEKEGFKVIKPEIDELSETAETGIATLFNIQMPRILLPSSTKDKVNPILELLKSFLGQSEYSRSAIFMSIVKELNGFILPSDVPICLKKMDDLRIKLLKLLGDDGVFLYPTYVSAAPLFGQAPLRISAGMYCLICNLLGLPSTQVPMGLNAAGLPIGFQVFAAPHQDRLCLAVAKELEKAFGGWVPPTQI</sequence>
<protein>
    <submittedName>
        <fullName evidence="5">Fatty-acid amide hydrolase 2-A</fullName>
    </submittedName>
</protein>
<reference evidence="5" key="1">
    <citation type="submission" date="2025-08" db="UniProtKB">
        <authorList>
            <consortium name="RefSeq"/>
        </authorList>
    </citation>
    <scope>IDENTIFICATION</scope>
    <source>
        <strain evidence="5">USDA-PBARC FA_bdor</strain>
        <tissue evidence="5">Whole organism</tissue>
    </source>
</reference>
<dbReference type="AlphaFoldDB" id="A0A9R1U2E1"/>
<organism evidence="4 5">
    <name type="scientific">Fopius arisanus</name>
    <dbReference type="NCBI Taxonomy" id="64838"/>
    <lineage>
        <taxon>Eukaryota</taxon>
        <taxon>Metazoa</taxon>
        <taxon>Ecdysozoa</taxon>
        <taxon>Arthropoda</taxon>
        <taxon>Hexapoda</taxon>
        <taxon>Insecta</taxon>
        <taxon>Pterygota</taxon>
        <taxon>Neoptera</taxon>
        <taxon>Endopterygota</taxon>
        <taxon>Hymenoptera</taxon>
        <taxon>Apocrita</taxon>
        <taxon>Ichneumonoidea</taxon>
        <taxon>Braconidae</taxon>
        <taxon>Opiinae</taxon>
        <taxon>Fopius</taxon>
    </lineage>
</organism>
<dbReference type="PANTHER" id="PTHR43372:SF3">
    <property type="entry name" value="AT07710P-RELATED"/>
    <property type="match status" value="1"/>
</dbReference>
<dbReference type="PIRSF" id="PIRSF001221">
    <property type="entry name" value="Amidase_fungi"/>
    <property type="match status" value="1"/>
</dbReference>
<dbReference type="Proteomes" id="UP000694866">
    <property type="component" value="Unplaced"/>
</dbReference>
<dbReference type="KEGG" id="fas:105268543"/>
<name>A0A9R1U2E1_9HYME</name>
<evidence type="ECO:0000256" key="2">
    <source>
        <dbReference type="PIRSR" id="PIRSR001221-1"/>
    </source>
</evidence>
<evidence type="ECO:0000313" key="4">
    <source>
        <dbReference type="Proteomes" id="UP000694866"/>
    </source>
</evidence>
<dbReference type="GO" id="GO:0016787">
    <property type="term" value="F:hydrolase activity"/>
    <property type="evidence" value="ECO:0007669"/>
    <property type="project" value="UniProtKB-KW"/>
</dbReference>
<keyword evidence="4" id="KW-1185">Reference proteome</keyword>
<feature type="active site" description="Charge relay system" evidence="2">
    <location>
        <position position="124"/>
    </location>
</feature>
<dbReference type="PANTHER" id="PTHR43372">
    <property type="entry name" value="FATTY-ACID AMIDE HYDROLASE"/>
    <property type="match status" value="1"/>
</dbReference>
<dbReference type="GeneID" id="105268543"/>
<evidence type="ECO:0000259" key="3">
    <source>
        <dbReference type="Pfam" id="PF01425"/>
    </source>
</evidence>
<proteinExistence type="inferred from homology"/>
<feature type="active site" description="Acyl-ester intermediate" evidence="2">
    <location>
        <position position="223"/>
    </location>
</feature>
<dbReference type="InterPro" id="IPR052739">
    <property type="entry name" value="FAAH2"/>
</dbReference>
<accession>A0A9R1U2E1</accession>
<dbReference type="RefSeq" id="XP_011306506.1">
    <property type="nucleotide sequence ID" value="XM_011308204.1"/>
</dbReference>
<dbReference type="OrthoDB" id="6428749at2759"/>
<dbReference type="SUPFAM" id="SSF75304">
    <property type="entry name" value="Amidase signature (AS) enzymes"/>
    <property type="match status" value="1"/>
</dbReference>
<comment type="similarity">
    <text evidence="1">Belongs to the amidase family.</text>
</comment>
<gene>
    <name evidence="5" type="primary">LOC105268543</name>
</gene>
<feature type="active site" description="Charge relay system" evidence="2">
    <location>
        <position position="199"/>
    </location>
</feature>
<feature type="domain" description="Amidase" evidence="3">
    <location>
        <begin position="63"/>
        <end position="501"/>
    </location>
</feature>
<evidence type="ECO:0000256" key="1">
    <source>
        <dbReference type="ARBA" id="ARBA00009199"/>
    </source>
</evidence>
<dbReference type="InterPro" id="IPR036928">
    <property type="entry name" value="AS_sf"/>
</dbReference>
<dbReference type="PROSITE" id="PS00571">
    <property type="entry name" value="AMIDASES"/>
    <property type="match status" value="1"/>
</dbReference>
<dbReference type="GO" id="GO:0012505">
    <property type="term" value="C:endomembrane system"/>
    <property type="evidence" value="ECO:0007669"/>
    <property type="project" value="TreeGrafter"/>
</dbReference>
<dbReference type="Gene3D" id="3.90.1300.10">
    <property type="entry name" value="Amidase signature (AS) domain"/>
    <property type="match status" value="1"/>
</dbReference>
<dbReference type="Pfam" id="PF01425">
    <property type="entry name" value="Amidase"/>
    <property type="match status" value="1"/>
</dbReference>
<dbReference type="InterPro" id="IPR020556">
    <property type="entry name" value="Amidase_CS"/>
</dbReference>
<dbReference type="InterPro" id="IPR023631">
    <property type="entry name" value="Amidase_dom"/>
</dbReference>
<keyword evidence="5" id="KW-0378">Hydrolase</keyword>
<evidence type="ECO:0000313" key="5">
    <source>
        <dbReference type="RefSeq" id="XP_011306506.1"/>
    </source>
</evidence>